<feature type="transmembrane region" description="Helical" evidence="4">
    <location>
        <begin position="76"/>
        <end position="94"/>
    </location>
</feature>
<feature type="transmembrane region" description="Helical" evidence="4">
    <location>
        <begin position="267"/>
        <end position="284"/>
    </location>
</feature>
<evidence type="ECO:0000256" key="3">
    <source>
        <dbReference type="ARBA" id="ARBA00023136"/>
    </source>
</evidence>
<feature type="transmembrane region" description="Helical" evidence="4">
    <location>
        <begin position="100"/>
        <end position="121"/>
    </location>
</feature>
<dbReference type="InterPro" id="IPR011701">
    <property type="entry name" value="MFS"/>
</dbReference>
<dbReference type="EMBL" id="WTUW01000002">
    <property type="protein sequence ID" value="MZR31397.1"/>
    <property type="molecule type" value="Genomic_DNA"/>
</dbReference>
<dbReference type="InterPro" id="IPR036259">
    <property type="entry name" value="MFS_trans_sf"/>
</dbReference>
<keyword evidence="7" id="KW-1185">Reference proteome</keyword>
<gene>
    <name evidence="6" type="ORF">GQE98_12205</name>
</gene>
<dbReference type="AlphaFoldDB" id="A0A6L8WB93"/>
<dbReference type="GO" id="GO:0022857">
    <property type="term" value="F:transmembrane transporter activity"/>
    <property type="evidence" value="ECO:0007669"/>
    <property type="project" value="InterPro"/>
</dbReference>
<feature type="transmembrane region" description="Helical" evidence="4">
    <location>
        <begin position="160"/>
        <end position="180"/>
    </location>
</feature>
<protein>
    <submittedName>
        <fullName evidence="6">MFS transporter</fullName>
    </submittedName>
</protein>
<dbReference type="InterPro" id="IPR020846">
    <property type="entry name" value="MFS_dom"/>
</dbReference>
<proteinExistence type="predicted"/>
<keyword evidence="2 4" id="KW-1133">Transmembrane helix</keyword>
<sequence>MMLWSSIKSVASLLSSYGLLMVANAMFGTLLGLRSKIEGFSTEVTGIIMAGFFIGMLLGAFYAVRIVASAGHIRSFAAFASVMSVAVLAHVLIIDPVAWFILRAITGFCMAGMVMIVESWLNERSTNATRGRVLSLYMITNYLGAGSGQFLITVANPDSFQLFSVASIIFSIALVPILLTRATVPKPSAPERMKFRELVKISPVGVAGTLVSGLTNSAINSMGPIFAATIGLSLGQISTFMATILLGGMLLQFPVGRLSDLFDRRTILIISALATALVSGGIIWAAEEHYILSLFAFCIIYGGFCYTIYPMSSAQVNDLADQDRLVQVSAGLLLAYGTGASIGPIVASQIMGQVGPNGLFYYVISCTLFLAVLTIIRVIQRPSGKKKAEFLPLGSLGSSSKQLYSTVAQETYEQEKDVNDK</sequence>
<accession>A0A6L8WB93</accession>
<comment type="caution">
    <text evidence="6">The sequence shown here is derived from an EMBL/GenBank/DDBJ whole genome shotgun (WGS) entry which is preliminary data.</text>
</comment>
<dbReference type="GO" id="GO:0005886">
    <property type="term" value="C:plasma membrane"/>
    <property type="evidence" value="ECO:0007669"/>
    <property type="project" value="TreeGrafter"/>
</dbReference>
<keyword evidence="1 4" id="KW-0812">Transmembrane</keyword>
<feature type="transmembrane region" description="Helical" evidence="4">
    <location>
        <begin position="44"/>
        <end position="64"/>
    </location>
</feature>
<organism evidence="6 7">
    <name type="scientific">Sneathiella litorea</name>
    <dbReference type="NCBI Taxonomy" id="2606216"/>
    <lineage>
        <taxon>Bacteria</taxon>
        <taxon>Pseudomonadati</taxon>
        <taxon>Pseudomonadota</taxon>
        <taxon>Alphaproteobacteria</taxon>
        <taxon>Sneathiellales</taxon>
        <taxon>Sneathiellaceae</taxon>
        <taxon>Sneathiella</taxon>
    </lineage>
</organism>
<name>A0A6L8WB93_9PROT</name>
<evidence type="ECO:0000256" key="4">
    <source>
        <dbReference type="SAM" id="Phobius"/>
    </source>
</evidence>
<reference evidence="6 7" key="1">
    <citation type="submission" date="2019-12" db="EMBL/GenBank/DDBJ databases">
        <title>Snethiella sp. nov. sp. isolated from sea sand.</title>
        <authorList>
            <person name="Kim J."/>
            <person name="Jeong S.E."/>
            <person name="Jung H.S."/>
            <person name="Jeon C.O."/>
        </authorList>
    </citation>
    <scope>NUCLEOTIDE SEQUENCE [LARGE SCALE GENOMIC DNA]</scope>
    <source>
        <strain evidence="6 7">DP05</strain>
    </source>
</reference>
<evidence type="ECO:0000313" key="7">
    <source>
        <dbReference type="Proteomes" id="UP000476030"/>
    </source>
</evidence>
<feature type="transmembrane region" description="Helical" evidence="4">
    <location>
        <begin position="359"/>
        <end position="379"/>
    </location>
</feature>
<evidence type="ECO:0000259" key="5">
    <source>
        <dbReference type="PROSITE" id="PS50850"/>
    </source>
</evidence>
<evidence type="ECO:0000256" key="1">
    <source>
        <dbReference type="ARBA" id="ARBA00022692"/>
    </source>
</evidence>
<evidence type="ECO:0000256" key="2">
    <source>
        <dbReference type="ARBA" id="ARBA00022989"/>
    </source>
</evidence>
<dbReference type="SUPFAM" id="SSF103473">
    <property type="entry name" value="MFS general substrate transporter"/>
    <property type="match status" value="1"/>
</dbReference>
<dbReference type="PANTHER" id="PTHR23521:SF3">
    <property type="entry name" value="MFS TRANSPORTER"/>
    <property type="match status" value="1"/>
</dbReference>
<dbReference type="Gene3D" id="1.20.1250.20">
    <property type="entry name" value="MFS general substrate transporter like domains"/>
    <property type="match status" value="2"/>
</dbReference>
<dbReference type="InterPro" id="IPR047200">
    <property type="entry name" value="MFS_YcaD-like"/>
</dbReference>
<evidence type="ECO:0000313" key="6">
    <source>
        <dbReference type="EMBL" id="MZR31397.1"/>
    </source>
</evidence>
<feature type="transmembrane region" description="Helical" evidence="4">
    <location>
        <begin position="290"/>
        <end position="309"/>
    </location>
</feature>
<dbReference type="Proteomes" id="UP000476030">
    <property type="component" value="Unassembled WGS sequence"/>
</dbReference>
<dbReference type="PANTHER" id="PTHR23521">
    <property type="entry name" value="TRANSPORTER MFS SUPERFAMILY"/>
    <property type="match status" value="1"/>
</dbReference>
<dbReference type="RefSeq" id="WP_161315903.1">
    <property type="nucleotide sequence ID" value="NZ_WTUW01000002.1"/>
</dbReference>
<dbReference type="PROSITE" id="PS50850">
    <property type="entry name" value="MFS"/>
    <property type="match status" value="1"/>
</dbReference>
<dbReference type="Pfam" id="PF07690">
    <property type="entry name" value="MFS_1"/>
    <property type="match status" value="2"/>
</dbReference>
<feature type="transmembrane region" description="Helical" evidence="4">
    <location>
        <begin position="225"/>
        <end position="246"/>
    </location>
</feature>
<feature type="transmembrane region" description="Helical" evidence="4">
    <location>
        <begin position="330"/>
        <end position="347"/>
    </location>
</feature>
<keyword evidence="3 4" id="KW-0472">Membrane</keyword>
<feature type="transmembrane region" description="Helical" evidence="4">
    <location>
        <begin position="201"/>
        <end position="219"/>
    </location>
</feature>
<feature type="domain" description="Major facilitator superfamily (MFS) profile" evidence="5">
    <location>
        <begin position="201"/>
        <end position="421"/>
    </location>
</feature>
<dbReference type="CDD" id="cd17477">
    <property type="entry name" value="MFS_YcaD_like"/>
    <property type="match status" value="1"/>
</dbReference>
<feature type="transmembrane region" description="Helical" evidence="4">
    <location>
        <begin position="133"/>
        <end position="154"/>
    </location>
</feature>